<dbReference type="SMART" id="SM00823">
    <property type="entry name" value="PKS_PP"/>
    <property type="match status" value="3"/>
</dbReference>
<dbReference type="GO" id="GO:0016874">
    <property type="term" value="F:ligase activity"/>
    <property type="evidence" value="ECO:0007669"/>
    <property type="project" value="UniProtKB-KW"/>
</dbReference>
<keyword evidence="8" id="KW-1185">Reference proteome</keyword>
<dbReference type="InterPro" id="IPR010071">
    <property type="entry name" value="AA_adenyl_dom"/>
</dbReference>
<dbReference type="InterPro" id="IPR023213">
    <property type="entry name" value="CAT-like_dom_sf"/>
</dbReference>
<feature type="domain" description="Carrier" evidence="6">
    <location>
        <begin position="1820"/>
        <end position="1894"/>
    </location>
</feature>
<keyword evidence="5" id="KW-0511">Multifunctional enzyme</keyword>
<dbReference type="SUPFAM" id="SSF52777">
    <property type="entry name" value="CoA-dependent acyltransferases"/>
    <property type="match status" value="8"/>
</dbReference>
<proteinExistence type="predicted"/>
<dbReference type="FunFam" id="3.40.50.12780:FF:000024">
    <property type="entry name" value="Nonribosomal siderophore peptide synthase SidC"/>
    <property type="match status" value="1"/>
</dbReference>
<protein>
    <submittedName>
        <fullName evidence="7">Ferrichrome siderophore peptide synthetase</fullName>
    </submittedName>
</protein>
<evidence type="ECO:0000313" key="7">
    <source>
        <dbReference type="EMBL" id="KOS15694.1"/>
    </source>
</evidence>
<dbReference type="Pfam" id="PF00668">
    <property type="entry name" value="Condensation"/>
    <property type="match status" value="3"/>
</dbReference>
<evidence type="ECO:0000313" key="8">
    <source>
        <dbReference type="Proteomes" id="UP000037751"/>
    </source>
</evidence>
<gene>
    <name evidence="7" type="ORF">Malapachy_2502</name>
</gene>
<dbReference type="InterPro" id="IPR020845">
    <property type="entry name" value="AMP-binding_CS"/>
</dbReference>
<dbReference type="PROSITE" id="PS50075">
    <property type="entry name" value="CARRIER"/>
    <property type="match status" value="3"/>
</dbReference>
<dbReference type="STRING" id="77020.A0A0M8MWG8"/>
<dbReference type="OrthoDB" id="408177at2759"/>
<dbReference type="Gene3D" id="3.30.300.30">
    <property type="match status" value="3"/>
</dbReference>
<evidence type="ECO:0000259" key="6">
    <source>
        <dbReference type="PROSITE" id="PS50075"/>
    </source>
</evidence>
<dbReference type="GO" id="GO:0044550">
    <property type="term" value="P:secondary metabolite biosynthetic process"/>
    <property type="evidence" value="ECO:0007669"/>
    <property type="project" value="TreeGrafter"/>
</dbReference>
<dbReference type="GO" id="GO:0043041">
    <property type="term" value="P:amino acid activation for nonribosomal peptide biosynthetic process"/>
    <property type="evidence" value="ECO:0007669"/>
    <property type="project" value="TreeGrafter"/>
</dbReference>
<dbReference type="InterPro" id="IPR009081">
    <property type="entry name" value="PP-bd_ACP"/>
</dbReference>
<evidence type="ECO:0000256" key="1">
    <source>
        <dbReference type="ARBA" id="ARBA00004924"/>
    </source>
</evidence>
<dbReference type="GO" id="GO:0005737">
    <property type="term" value="C:cytoplasm"/>
    <property type="evidence" value="ECO:0007669"/>
    <property type="project" value="TreeGrafter"/>
</dbReference>
<feature type="domain" description="Carrier" evidence="6">
    <location>
        <begin position="3349"/>
        <end position="3422"/>
    </location>
</feature>
<dbReference type="PROSITE" id="PS00455">
    <property type="entry name" value="AMP_BINDING"/>
    <property type="match status" value="2"/>
</dbReference>
<evidence type="ECO:0000256" key="3">
    <source>
        <dbReference type="ARBA" id="ARBA00022553"/>
    </source>
</evidence>
<keyword evidence="2" id="KW-0596">Phosphopantetheine</keyword>
<dbReference type="VEuPathDB" id="FungiDB:Malapachy_2502"/>
<evidence type="ECO:0000256" key="5">
    <source>
        <dbReference type="ARBA" id="ARBA00023268"/>
    </source>
</evidence>
<dbReference type="SUPFAM" id="SSF56801">
    <property type="entry name" value="Acetyl-CoA synthetase-like"/>
    <property type="match status" value="3"/>
</dbReference>
<comment type="caution">
    <text evidence="7">The sequence shown here is derived from an EMBL/GenBank/DDBJ whole genome shotgun (WGS) entry which is preliminary data.</text>
</comment>
<dbReference type="FunFam" id="3.30.300.30:FF:000015">
    <property type="entry name" value="Nonribosomal peptide synthase SidD"/>
    <property type="match status" value="3"/>
</dbReference>
<dbReference type="GO" id="GO:0031177">
    <property type="term" value="F:phosphopantetheine binding"/>
    <property type="evidence" value="ECO:0007669"/>
    <property type="project" value="InterPro"/>
</dbReference>
<comment type="pathway">
    <text evidence="1">Siderophore biosynthesis.</text>
</comment>
<sequence>MDRTPFPDVTGLRLRAPLRDAFMQDALGALGRASITLSPSLSLDALAQKYGTDRSIPLQAAWAVIVYMYLRHECDYADIDVVSPSSSHTVRFGASLCDAHSLAHLLRHVQACVHTPTRGVWGPVCFFDALSMPAHDVNAWLTAHVNEHPTITLALVAHTSDTGDTLTLLASPSIHVHGSAMTQLQQVLAVLDAIVHDRDPMTLPVSLQSLANPHPTVLTNDMPHGPAHERLEDQFRRRAQDLPDTEALVCCESLQPLRFTSWTYRELDQRSDAIARLLWSLGIGYAHHDDTNDEIVALCLAKSHEMYAAILGILKAGATWCPIDPGWPSSRQAALLTKSEARVVLTCGAEAAAVEAICPASIRIARLDAPMPTCAPPRRSPQRASPQHLAYKIWTSGTTGLPKAVGIEHTAAVQGMRALQHAVPTVIEPLLPGSLRYLQFAAYVFDLSIFDIFYAWGHGGTVCFAPLDLLLTRLIDVSNALQVTHTLFTPAVSAMVPRDAIPSMRLVINGGEKLSQVVADNWTRDCRLVNIYGPAEATLSLTMRELPPNDQVKSHNIGVAFDDALCVIMDEHYNIVPRGAIGELLLGGPQLARGYIGDPAKTAEKFVMHPTLGRLYHTGDLARQLWDGQFEYLGRNDDQVKINGVRIELLEINAAVKSVSDQVWDADTVAMPAPQPDEPPRIVAFAVAPLDNVPLVREDEDAVALARTLRTGTQALLPSYMVPFHFVILSSFPRTSSAKIDRRAVKAAYDALDLRAWEAKLAQDPQDSTSANTADILSHPLAKAVQAHLVSLCHVAPEEIAPRVSLPMLGLNSVRAMAMSAALVEDGWPISAADLMQYDTLAKLVEQYTTTDKVDRSAHWHDVCASLASTYADQVRTTIQDTVSIWPTTSLQQGMLLETDMDATQYWLYRHLRTHAPITLDQLQAALQHVACEFDCLRLGFVPVTSTSTSPYAPTYVTVVHAEPRVQVVPLHGDLVPALRAHTPPAANGRPPWWVAWLEDGSFVWALHHALYDAPTLYMLLQRLDTVLTLSCTIHVRGSWQEALQDFIPTTKEEAASMQAWSELLQAFPQERVPFPRLLEAKATEHGLTSTARRASMPWDAWEALAQSLGTAVRPLVHAVWARILCAYLHTDAVLLGDVSALRGLAIDVGGPSLATIPTPVVFQSTMSMADMVQSLHQTQVQMQSHASIPLSYIRTCLSCAYNEPLFDSVVVLEMADDPAEERVVAWQHATDVGLCVEHATALEVRIELDGSVTWILNADKATISPSYAALLLDQVDALWQAVAKDVKQPCLALPMPSNLTSMAPWQPPTVPTYWNVAHWVEAYQASSSVAVEMRYGVPATTIQTLTYADLYTKSSALAGALVELYKEGSVVGVSLSRSVDTYICLAAVLRAGLLYLPLDESLPPARKLQLVQASKAACVLTDTPTSWPDEVVTHAPTLFYLHAPGSRPVSLTTPAYLLYTSGSTGEPKGCVITHANLAYAIDNFREVFEKAAPGSWHGARMLARSAEAFDVHILECFLALQTGATIVTMPRVDLMQDLGLAMADAKITHACVVPSLFYTQGRRVTPQDLPTIRALIVGGEKMTDDIIQLWSDKVPLLNAYGPTEATIGISCTRVHPTTLASDLGYAFAGNQFAVRSQGRLTLRGEEGELIILGTHVGAGYWQKESEAFFDMDGQPAYATGDRVRMRPDGSIEYLGRMGHTQVKVRGARVELGDVDAALRDAGAAHAATLLLSHAQWPEPHLVAFLADSARVDTVPPERIEMDLDGMKTTLRAKLSSYMVPSMLVPLTYLPLARVSGKLDRRALEQIYASITLDDAGDDEPSTEAEKAAAMALATVLPNVHVGVHTDLFGVGLDSLKAVRLARALQDKGLSVPLAAIMTYPTIAGLVQAATTSKERQGTATSTSSTWPCLPLQVATLSLTLAEPSQRWYMNHVRMTLDCDTTMPHDEETRWKTLLSWREAMAHFSIYRTVFTLDKDGSLVQQILPTLPAIEKRVLAPWSEEEAAKVSDDILQCHETMPLVRLTLFDDVLCISMHHAVYDATSFSLLCAAVDGDLQPDTWADVVYTASSTLEESTAHYTSILEGMVRTPMPVVTGQHAAKKPSCEVSYTMTLPVHALQMLAQDQRITMQALMLHAFAFLFSQYVGEDDVTLGVVQSGRMTKTAHETAHGPCITTLPFRWHNHSYAQVHDQLTSMLSYPFVRLSEVAHRLHLESSVLDVLFSYLPAGDVRCPRGIASMESTMASDFPLALQVSCEKEHVACALTYGPDRMSEAHALLFLQQYEDVLRQALGEAQAPHLGACVHPTPLEPAESESFLHLFLSHVHSHPEADALTFATCLDPLKEETLSYAELDRRSSLYASHLQMYDGQAVYVHLPRGIELYVVLLATWKLHKTYVPLDPTLPAERLQYMMETVGDGLLVSDTGLAAPCACVDMDALRATTTMSPWPTPRLDVPAYILFTSGSTGRPKGVQISHRALAAAIQSWKRMLPYQPTSRILQLASPGFDVSLFEVCLPWSLGFAVATAPKEMLLTDLELAFRQLRITIADLPAALAALVHPANVGPMEWLMSGGDMLDERVVKTWGSPPHMLINAYGPTEGTIGNTLGKMDATTRRSVVGSVYPATTLYIYQGDRLAYTGTVGEIVVGGPQVGDGYVHAPELTASAFPMLPNGQRVYRTGDRGRLLLDGRVECLGRIARGQVKVNGQRVELDEIAHALTQSPSWKDMRVVDASVLYLQHPSHASKQLVAFLALSTAPMGRQGDVSCRDDEDATLLTHHCLAYARHHLAPYMVPTYVFVLQGAMPLTPNNKVDTKRLTEAYMTMDLHALRTRSLRPAKMSPMMQRLIKILADFCGMPATELDPTASMYALGIDSLSALRLIRVLREHGIQTTASTLLTHATPERLALALERGSPDEQADEEAYQALCRQHASLLPPGTWPCTPLQAGMLAHTVASHNALYVHLHAMHIDAAPDVVERAWLALVAQHSMLRTTFISTSDDSMPWVQHVADTWPSSLTRIHPPTTPSAVLCATARAACQYDTQPHALHMTATSTGTYAVLSMHHALYDAHTIGELWDDWDQALQGRTVRARPPWSQALPRLCTGASHVPYWLDTLHGYIPRPLAPMGCPPLACTADFHTNMPLASLQQVARAHSISMHTMVTLAFAYLLAECMGSADVCFGQVLSLRSEGPDTADVLGPMLNTVPTRICLTRTSIAQQWIALQRAIDASRPHRHAPLRTIATQHQSTHTSPAPLIDALLDVQRHEDTTPWQHIHPVPLDEEDGVQYALNVEVIQKDTLCLVATARRAWADEAQLQAHLQRFATILQEMVDAPASMRALPESFYENISAPMSITHHPVPTSMVDQLRQLIADVAQVPLDTVESDTPLLALGLDSIAAIHVLAQARARHMSLQVSDLAGGTPAAAAAAWYARSQGTLSTAIPQNETSLAMAPLTDAWQVSSATWEAVRPVAAGQAMHVAMLVQSHFHSGLFSLVYQTKHREADRLAEAWTQLQQRHEILRTWFGFHETLVQVVESHTTPLRVTQASSMADIEAIVAQRGTVQDAHTPWTSADLVQLEDHTSVLILTLFHAVYDGWMLPLLLQDLDALYRGVSPRSVPGITPLLALPAPSPADLQSVWGVMTNVPSCLLGATATTCATYTFVQRKRVLTKVTSARRYVAQHHATWPSLLLAAWAHVLQSTLHQSNVLFGVYRAARTLPIDHVGERVMPTLNMLPICVEEAPWHTMAQAVAHHLQQSAPYEHVSLPALHAALDWDTAPRFNTCVNVLWNDASATQDAAQATWSPVPLLSDSRLRAPKRILEHSNLSAWPEAACYATSMIAVDAYIDQDESLSLSLRCPASVATEEDAMAWLSNMEAYIQAAVQHATV</sequence>
<name>A0A0M8MWG8_9BASI</name>
<dbReference type="NCBIfam" id="TIGR01733">
    <property type="entry name" value="AA-adenyl-dom"/>
    <property type="match status" value="1"/>
</dbReference>
<dbReference type="PROSITE" id="PS00012">
    <property type="entry name" value="PHOSPHOPANTETHEINE"/>
    <property type="match status" value="3"/>
</dbReference>
<evidence type="ECO:0000256" key="2">
    <source>
        <dbReference type="ARBA" id="ARBA00022450"/>
    </source>
</evidence>
<organism evidence="7 8">
    <name type="scientific">Malassezia pachydermatis</name>
    <dbReference type="NCBI Taxonomy" id="77020"/>
    <lineage>
        <taxon>Eukaryota</taxon>
        <taxon>Fungi</taxon>
        <taxon>Dikarya</taxon>
        <taxon>Basidiomycota</taxon>
        <taxon>Ustilaginomycotina</taxon>
        <taxon>Malasseziomycetes</taxon>
        <taxon>Malasseziales</taxon>
        <taxon>Malasseziaceae</taxon>
        <taxon>Malassezia</taxon>
    </lineage>
</organism>
<dbReference type="InterPro" id="IPR036736">
    <property type="entry name" value="ACP-like_sf"/>
</dbReference>
<keyword evidence="4" id="KW-0436">Ligase</keyword>
<dbReference type="SUPFAM" id="SSF47336">
    <property type="entry name" value="ACP-like"/>
    <property type="match status" value="4"/>
</dbReference>
<dbReference type="EMBL" id="LGAV01000002">
    <property type="protein sequence ID" value="KOS15694.1"/>
    <property type="molecule type" value="Genomic_DNA"/>
</dbReference>
<accession>A0A0M8MWG8</accession>
<dbReference type="PANTHER" id="PTHR45527:SF1">
    <property type="entry name" value="FATTY ACID SYNTHASE"/>
    <property type="match status" value="1"/>
</dbReference>
<dbReference type="InterPro" id="IPR042099">
    <property type="entry name" value="ANL_N_sf"/>
</dbReference>
<dbReference type="Pfam" id="PF00550">
    <property type="entry name" value="PP-binding"/>
    <property type="match status" value="4"/>
</dbReference>
<dbReference type="Gene3D" id="3.40.50.12780">
    <property type="entry name" value="N-terminal domain of ligase-like"/>
    <property type="match status" value="3"/>
</dbReference>
<feature type="domain" description="Carrier" evidence="6">
    <location>
        <begin position="2832"/>
        <end position="2905"/>
    </location>
</feature>
<dbReference type="GeneID" id="28728866"/>
<dbReference type="InterPro" id="IPR020806">
    <property type="entry name" value="PKS_PP-bd"/>
</dbReference>
<dbReference type="InterPro" id="IPR001242">
    <property type="entry name" value="Condensation_dom"/>
</dbReference>
<dbReference type="RefSeq" id="XP_017993326.1">
    <property type="nucleotide sequence ID" value="XM_018136991.1"/>
</dbReference>
<dbReference type="Proteomes" id="UP000037751">
    <property type="component" value="Unassembled WGS sequence"/>
</dbReference>
<dbReference type="CDD" id="cd05918">
    <property type="entry name" value="A_NRPS_SidN3_like"/>
    <property type="match status" value="1"/>
</dbReference>
<dbReference type="Gene3D" id="3.30.559.10">
    <property type="entry name" value="Chloramphenicol acetyltransferase-like domain"/>
    <property type="match status" value="4"/>
</dbReference>
<dbReference type="InterPro" id="IPR006162">
    <property type="entry name" value="Ppantetheine_attach_site"/>
</dbReference>
<keyword evidence="3" id="KW-0597">Phosphoprotein</keyword>
<dbReference type="InterPro" id="IPR045851">
    <property type="entry name" value="AMP-bd_C_sf"/>
</dbReference>
<evidence type="ECO:0000256" key="4">
    <source>
        <dbReference type="ARBA" id="ARBA00022598"/>
    </source>
</evidence>
<dbReference type="Pfam" id="PF00501">
    <property type="entry name" value="AMP-binding"/>
    <property type="match status" value="3"/>
</dbReference>
<dbReference type="NCBIfam" id="NF003417">
    <property type="entry name" value="PRK04813.1"/>
    <property type="match status" value="3"/>
</dbReference>
<dbReference type="PANTHER" id="PTHR45527">
    <property type="entry name" value="NONRIBOSOMAL PEPTIDE SYNTHETASE"/>
    <property type="match status" value="1"/>
</dbReference>
<reference evidence="7 8" key="1">
    <citation type="submission" date="2015-07" db="EMBL/GenBank/DDBJ databases">
        <title>Draft Genome Sequence of Malassezia furfur CBS1878 and Malassezia pachydermatis CBS1879.</title>
        <authorList>
            <person name="Triana S."/>
            <person name="Ohm R."/>
            <person name="Gonzalez A."/>
            <person name="DeCock H."/>
            <person name="Restrepo S."/>
            <person name="Celis A."/>
        </authorList>
    </citation>
    <scope>NUCLEOTIDE SEQUENCE [LARGE SCALE GENOMIC DNA]</scope>
    <source>
        <strain evidence="7 8">CBS 1879</strain>
    </source>
</reference>
<dbReference type="InterPro" id="IPR000873">
    <property type="entry name" value="AMP-dep_synth/lig_dom"/>
</dbReference>
<dbReference type="Gene3D" id="3.30.559.30">
    <property type="entry name" value="Nonribosomal peptide synthetase, condensation domain"/>
    <property type="match status" value="4"/>
</dbReference>
<dbReference type="Gene3D" id="1.10.1200.10">
    <property type="entry name" value="ACP-like"/>
    <property type="match status" value="4"/>
</dbReference>